<organism evidence="5 6">
    <name type="scientific">Sapientia aquatica</name>
    <dbReference type="NCBI Taxonomy" id="1549640"/>
    <lineage>
        <taxon>Bacteria</taxon>
        <taxon>Pseudomonadati</taxon>
        <taxon>Pseudomonadota</taxon>
        <taxon>Betaproteobacteria</taxon>
        <taxon>Burkholderiales</taxon>
        <taxon>Oxalobacteraceae</taxon>
        <taxon>Sapientia</taxon>
    </lineage>
</organism>
<reference evidence="5 6" key="1">
    <citation type="submission" date="2019-03" db="EMBL/GenBank/DDBJ databases">
        <title>Sapientia aquatica gen. nov., sp. nov., isolated from a crater lake.</title>
        <authorList>
            <person name="Felfoldi T."/>
            <person name="Szabo A."/>
            <person name="Toth E."/>
            <person name="Schumann P."/>
            <person name="Keki Z."/>
            <person name="Marialigeti K."/>
            <person name="Mathe I."/>
        </authorList>
    </citation>
    <scope>NUCLEOTIDE SEQUENCE [LARGE SCALE GENOMIC DNA]</scope>
    <source>
        <strain evidence="5 6">SA-152</strain>
    </source>
</reference>
<keyword evidence="2 5" id="KW-0808">Transferase</keyword>
<keyword evidence="1" id="KW-0328">Glycosyltransferase</keyword>
<comment type="caution">
    <text evidence="5">The sequence shown here is derived from an EMBL/GenBank/DDBJ whole genome shotgun (WGS) entry which is preliminary data.</text>
</comment>
<proteinExistence type="predicted"/>
<dbReference type="EMBL" id="SMYL01000002">
    <property type="protein sequence ID" value="TDK67549.1"/>
    <property type="molecule type" value="Genomic_DNA"/>
</dbReference>
<dbReference type="Pfam" id="PF04577">
    <property type="entry name" value="Glyco_transf_61"/>
    <property type="match status" value="1"/>
</dbReference>
<dbReference type="Proteomes" id="UP000294829">
    <property type="component" value="Unassembled WGS sequence"/>
</dbReference>
<evidence type="ECO:0000313" key="5">
    <source>
        <dbReference type="EMBL" id="TDK67549.1"/>
    </source>
</evidence>
<dbReference type="RefSeq" id="WP_133326908.1">
    <property type="nucleotide sequence ID" value="NZ_SMYL01000002.1"/>
</dbReference>
<evidence type="ECO:0000256" key="1">
    <source>
        <dbReference type="ARBA" id="ARBA00022676"/>
    </source>
</evidence>
<sequence>MKLIPLSGNEAYAINQTNLVVGSSLIYDEHFSAAFHLNPFDPTTEYLSEEVAKRISRVPERSAADFEFNFTTQPNSTLQISGTSVPFNLIHPYNYFHFLIEALPSLLALIRAQFIAPDHIIISGILHANMLHAFKIATDNRFQLAELNLLTAVKSSKTIVAKDSFVGNEPISGKMLENFHYNDANLLALRELFEQRIPMRAPAQLKVFIVRRSGQRNILNNDALIAAAQGQGFIVIEPEKLTFAQQVDLFRSASIIVGPTGAWLANLLFVRAGVKVKVLYPHTCKASVSFWWKLGSIFDVAVTEHYFEALKVNPYQPIHSDFTVDLPTFTRLLNE</sequence>
<dbReference type="GO" id="GO:0016757">
    <property type="term" value="F:glycosyltransferase activity"/>
    <property type="evidence" value="ECO:0007669"/>
    <property type="project" value="UniProtKB-KW"/>
</dbReference>
<dbReference type="InterPro" id="IPR007657">
    <property type="entry name" value="Glycosyltransferase_61"/>
</dbReference>
<evidence type="ECO:0000259" key="4">
    <source>
        <dbReference type="Pfam" id="PF04577"/>
    </source>
</evidence>
<keyword evidence="6" id="KW-1185">Reference proteome</keyword>
<feature type="domain" description="Glycosyltransferase 61 catalytic" evidence="4">
    <location>
        <begin position="95"/>
        <end position="276"/>
    </location>
</feature>
<dbReference type="InterPro" id="IPR049625">
    <property type="entry name" value="Glyco_transf_61_cat"/>
</dbReference>
<keyword evidence="3" id="KW-0325">Glycoprotein</keyword>
<dbReference type="OrthoDB" id="8536760at2"/>
<accession>A0A4R5W471</accession>
<dbReference type="PANTHER" id="PTHR20961">
    <property type="entry name" value="GLYCOSYLTRANSFERASE"/>
    <property type="match status" value="1"/>
</dbReference>
<protein>
    <submittedName>
        <fullName evidence="5">Glycosyltransferase family 61 protein</fullName>
    </submittedName>
</protein>
<gene>
    <name evidence="5" type="ORF">E2I14_07320</name>
</gene>
<evidence type="ECO:0000256" key="3">
    <source>
        <dbReference type="ARBA" id="ARBA00023180"/>
    </source>
</evidence>
<evidence type="ECO:0000256" key="2">
    <source>
        <dbReference type="ARBA" id="ARBA00022679"/>
    </source>
</evidence>
<dbReference type="AlphaFoldDB" id="A0A4R5W471"/>
<name>A0A4R5W471_9BURK</name>
<evidence type="ECO:0000313" key="6">
    <source>
        <dbReference type="Proteomes" id="UP000294829"/>
    </source>
</evidence>